<proteinExistence type="predicted"/>
<dbReference type="EMBL" id="JH921444">
    <property type="protein sequence ID" value="EKD14792.1"/>
    <property type="molecule type" value="Genomic_DNA"/>
</dbReference>
<dbReference type="eggNOG" id="ENOG502SUI0">
    <property type="taxonomic scope" value="Eukaryota"/>
</dbReference>
<organism evidence="2 3">
    <name type="scientific">Marssonina brunnea f. sp. multigermtubi (strain MB_m1)</name>
    <name type="common">Marssonina leaf spot fungus</name>
    <dbReference type="NCBI Taxonomy" id="1072389"/>
    <lineage>
        <taxon>Eukaryota</taxon>
        <taxon>Fungi</taxon>
        <taxon>Dikarya</taxon>
        <taxon>Ascomycota</taxon>
        <taxon>Pezizomycotina</taxon>
        <taxon>Leotiomycetes</taxon>
        <taxon>Helotiales</taxon>
        <taxon>Drepanopezizaceae</taxon>
        <taxon>Drepanopeziza</taxon>
    </lineage>
</organism>
<dbReference type="InParanoid" id="K1WR00"/>
<feature type="chain" id="PRO_5003854902" evidence="1">
    <location>
        <begin position="23"/>
        <end position="216"/>
    </location>
</feature>
<dbReference type="Pfam" id="PF19287">
    <property type="entry name" value="DUF5910"/>
    <property type="match status" value="1"/>
</dbReference>
<protein>
    <submittedName>
        <fullName evidence="2">Uncharacterized protein</fullName>
    </submittedName>
</protein>
<dbReference type="KEGG" id="mbe:MBM_07003"/>
<sequence length="216" mass="25566">MLRLQSTFALLLVLSLFNGAHGFWWRWSRKQVIGYAMVSEEHANLINKYHDLIVQDGTNFQVGPGFYLRDKPSWESQEGKWYCVVKANTKKMKKARKAMIPKTYEILIAPRQFQTTRLYGAEESVIANYIIRNRGIYEPEITLRFSWVDGVVDQQRQMTIPKQMATSGDLDFWAKCFETEKKLRKYSDKTIEWERDWKPRVNFKSIAPRKEENSRV</sequence>
<evidence type="ECO:0000313" key="2">
    <source>
        <dbReference type="EMBL" id="EKD14792.1"/>
    </source>
</evidence>
<feature type="signal peptide" evidence="1">
    <location>
        <begin position="1"/>
        <end position="22"/>
    </location>
</feature>
<dbReference type="OrthoDB" id="4540223at2759"/>
<keyword evidence="1" id="KW-0732">Signal</keyword>
<dbReference type="HOGENOM" id="CLU_091777_0_1_1"/>
<keyword evidence="3" id="KW-1185">Reference proteome</keyword>
<gene>
    <name evidence="2" type="ORF">MBM_07003</name>
</gene>
<dbReference type="Proteomes" id="UP000006753">
    <property type="component" value="Unassembled WGS sequence"/>
</dbReference>
<evidence type="ECO:0000256" key="1">
    <source>
        <dbReference type="SAM" id="SignalP"/>
    </source>
</evidence>
<reference evidence="2 3" key="1">
    <citation type="journal article" date="2012" name="BMC Genomics">
        <title>Sequencing the genome of Marssonina brunnea reveals fungus-poplar co-evolution.</title>
        <authorList>
            <person name="Zhu S."/>
            <person name="Cao Y.-Z."/>
            <person name="Jiang C."/>
            <person name="Tan B.-Y."/>
            <person name="Wang Z."/>
            <person name="Feng S."/>
            <person name="Zhang L."/>
            <person name="Su X.-H."/>
            <person name="Brejova B."/>
            <person name="Vinar T."/>
            <person name="Xu M."/>
            <person name="Wang M.-X."/>
            <person name="Zhang S.-G."/>
            <person name="Huang M.-R."/>
            <person name="Wu R."/>
            <person name="Zhou Y."/>
        </authorList>
    </citation>
    <scope>NUCLEOTIDE SEQUENCE [LARGE SCALE GENOMIC DNA]</scope>
    <source>
        <strain evidence="2 3">MB_m1</strain>
    </source>
</reference>
<accession>K1WR00</accession>
<name>K1WR00_MARBU</name>
<dbReference type="InterPro" id="IPR045564">
    <property type="entry name" value="DUF5910"/>
</dbReference>
<dbReference type="AlphaFoldDB" id="K1WR00"/>
<evidence type="ECO:0000313" key="3">
    <source>
        <dbReference type="Proteomes" id="UP000006753"/>
    </source>
</evidence>